<evidence type="ECO:0000256" key="6">
    <source>
        <dbReference type="ARBA" id="ARBA00022777"/>
    </source>
</evidence>
<evidence type="ECO:0000256" key="9">
    <source>
        <dbReference type="SAM" id="Phobius"/>
    </source>
</evidence>
<feature type="chain" id="PRO_5012702070" description="histidine kinase" evidence="10">
    <location>
        <begin position="23"/>
        <end position="646"/>
    </location>
</feature>
<dbReference type="InterPro" id="IPR001638">
    <property type="entry name" value="Solute-binding_3/MltF_N"/>
</dbReference>
<feature type="transmembrane region" description="Helical" evidence="9">
    <location>
        <begin position="260"/>
        <end position="278"/>
    </location>
</feature>
<comment type="caution">
    <text evidence="13">The sequence shown here is derived from an EMBL/GenBank/DDBJ whole genome shotgun (WGS) entry which is preliminary data.</text>
</comment>
<dbReference type="SMART" id="SM00387">
    <property type="entry name" value="HATPase_c"/>
    <property type="match status" value="1"/>
</dbReference>
<dbReference type="GO" id="GO:0005524">
    <property type="term" value="F:ATP binding"/>
    <property type="evidence" value="ECO:0007669"/>
    <property type="project" value="UniProtKB-KW"/>
</dbReference>
<keyword evidence="4" id="KW-0808">Transferase</keyword>
<keyword evidence="6" id="KW-0418">Kinase</keyword>
<dbReference type="PANTHER" id="PTHR43065">
    <property type="entry name" value="SENSOR HISTIDINE KINASE"/>
    <property type="match status" value="1"/>
</dbReference>
<evidence type="ECO:0000256" key="3">
    <source>
        <dbReference type="ARBA" id="ARBA00022553"/>
    </source>
</evidence>
<dbReference type="Gene3D" id="3.30.450.20">
    <property type="entry name" value="PAS domain"/>
    <property type="match status" value="1"/>
</dbReference>
<evidence type="ECO:0000259" key="12">
    <source>
        <dbReference type="PROSITE" id="PS50112"/>
    </source>
</evidence>
<evidence type="ECO:0000256" key="1">
    <source>
        <dbReference type="ARBA" id="ARBA00000085"/>
    </source>
</evidence>
<evidence type="ECO:0000259" key="11">
    <source>
        <dbReference type="PROSITE" id="PS50109"/>
    </source>
</evidence>
<dbReference type="Gene3D" id="3.30.565.10">
    <property type="entry name" value="Histidine kinase-like ATPase, C-terminal domain"/>
    <property type="match status" value="1"/>
</dbReference>
<proteinExistence type="predicted"/>
<dbReference type="NCBIfam" id="TIGR00229">
    <property type="entry name" value="sensory_box"/>
    <property type="match status" value="1"/>
</dbReference>
<dbReference type="Gene3D" id="3.40.190.10">
    <property type="entry name" value="Periplasmic binding protein-like II"/>
    <property type="match status" value="2"/>
</dbReference>
<dbReference type="InterPro" id="IPR003661">
    <property type="entry name" value="HisK_dim/P_dom"/>
</dbReference>
<evidence type="ECO:0000256" key="4">
    <source>
        <dbReference type="ARBA" id="ARBA00022679"/>
    </source>
</evidence>
<name>A0A1L8CSC8_9THEO</name>
<keyword evidence="14" id="KW-1185">Reference proteome</keyword>
<dbReference type="OrthoDB" id="9796330at2"/>
<dbReference type="GO" id="GO:0000155">
    <property type="term" value="F:phosphorelay sensor kinase activity"/>
    <property type="evidence" value="ECO:0007669"/>
    <property type="project" value="InterPro"/>
</dbReference>
<dbReference type="InterPro" id="IPR003594">
    <property type="entry name" value="HATPase_dom"/>
</dbReference>
<dbReference type="InterPro" id="IPR036890">
    <property type="entry name" value="HATPase_C_sf"/>
</dbReference>
<dbReference type="PROSITE" id="PS50109">
    <property type="entry name" value="HIS_KIN"/>
    <property type="match status" value="1"/>
</dbReference>
<dbReference type="GO" id="GO:0016020">
    <property type="term" value="C:membrane"/>
    <property type="evidence" value="ECO:0007669"/>
    <property type="project" value="InterPro"/>
</dbReference>
<protein>
    <recommendedName>
        <fullName evidence="2">histidine kinase</fullName>
        <ecNumber evidence="2">2.7.13.3</ecNumber>
    </recommendedName>
</protein>
<keyword evidence="8" id="KW-0902">Two-component regulatory system</keyword>
<evidence type="ECO:0000313" key="14">
    <source>
        <dbReference type="Proteomes" id="UP000187485"/>
    </source>
</evidence>
<dbReference type="SMART" id="SM00091">
    <property type="entry name" value="PAS"/>
    <property type="match status" value="1"/>
</dbReference>
<keyword evidence="5" id="KW-0547">Nucleotide-binding</keyword>
<dbReference type="PANTHER" id="PTHR43065:SF10">
    <property type="entry name" value="PEROXIDE STRESS-ACTIVATED HISTIDINE KINASE MAK3"/>
    <property type="match status" value="1"/>
</dbReference>
<dbReference type="InterPro" id="IPR035965">
    <property type="entry name" value="PAS-like_dom_sf"/>
</dbReference>
<dbReference type="Pfam" id="PF02518">
    <property type="entry name" value="HATPase_c"/>
    <property type="match status" value="1"/>
</dbReference>
<evidence type="ECO:0000256" key="5">
    <source>
        <dbReference type="ARBA" id="ARBA00022741"/>
    </source>
</evidence>
<comment type="catalytic activity">
    <reaction evidence="1">
        <text>ATP + protein L-histidine = ADP + protein N-phospho-L-histidine.</text>
        <dbReference type="EC" id="2.7.13.3"/>
    </reaction>
</comment>
<dbReference type="Pfam" id="PF00512">
    <property type="entry name" value="HisKA"/>
    <property type="match status" value="1"/>
</dbReference>
<dbReference type="AlphaFoldDB" id="A0A1L8CSC8"/>
<dbReference type="SUPFAM" id="SSF53850">
    <property type="entry name" value="Periplasmic binding protein-like II"/>
    <property type="match status" value="1"/>
</dbReference>
<keyword evidence="9" id="KW-1133">Transmembrane helix</keyword>
<keyword evidence="3" id="KW-0597">Phosphoprotein</keyword>
<evidence type="ECO:0000256" key="2">
    <source>
        <dbReference type="ARBA" id="ARBA00012438"/>
    </source>
</evidence>
<dbReference type="CDD" id="cd00082">
    <property type="entry name" value="HisKA"/>
    <property type="match status" value="1"/>
</dbReference>
<evidence type="ECO:0000256" key="10">
    <source>
        <dbReference type="SAM" id="SignalP"/>
    </source>
</evidence>
<dbReference type="STRING" id="870242.cpu_03310"/>
<dbReference type="CDD" id="cd00130">
    <property type="entry name" value="PAS"/>
    <property type="match status" value="1"/>
</dbReference>
<dbReference type="InterPro" id="IPR004358">
    <property type="entry name" value="Sig_transdc_His_kin-like_C"/>
</dbReference>
<dbReference type="PRINTS" id="PR00344">
    <property type="entry name" value="BCTRLSENSOR"/>
</dbReference>
<keyword evidence="10" id="KW-0732">Signal</keyword>
<dbReference type="EC" id="2.7.13.3" evidence="2"/>
<keyword evidence="7" id="KW-0067">ATP-binding</keyword>
<feature type="domain" description="PAS" evidence="12">
    <location>
        <begin position="303"/>
        <end position="359"/>
    </location>
</feature>
<dbReference type="Gene3D" id="1.10.287.130">
    <property type="match status" value="1"/>
</dbReference>
<dbReference type="SUPFAM" id="SSF47384">
    <property type="entry name" value="Homodimeric domain of signal transducing histidine kinase"/>
    <property type="match status" value="1"/>
</dbReference>
<dbReference type="InterPro" id="IPR005467">
    <property type="entry name" value="His_kinase_dom"/>
</dbReference>
<accession>A0A1L8CSC8</accession>
<gene>
    <name evidence="13" type="ORF">cpu_03310</name>
</gene>
<sequence length="646" mass="73448">MSKKIILLTFFLLVTFSSSALATTKYLVVGDSEYPPLCCLDSNKKPSGFDVDLIVAVAREAGIDIEIKLMPWSEARRMVEKGQADILLGVNFTRARAKLYDFTEPYLENRQVIFVQEDNYFINNLEDLKGLKVGIQKGDVALDLIGENPDILVELYEDQQEALLALSQNKVTAVIGNYYTGLYWLHKLNLENKIKVVGVPLSITQYGLGVKKGTNQELLKKLNEAIIRLRAKGELDNLKTKWFGESPYEKRLYFNRIRTYLFAGLFIFTILLLFILWLNRLLQQKVEKATYELNMAYRELSAQKDLMDKMLEHELNGIITLDENRIIKRINKSALKILGIQERELEGQHFSFSPLKDYFPEPFLERAYQGQTCSLNEHRVNVAGQSKYLSINFISIPSIGAVLINFRDITEEKQSFDLMVNRDKLITVGQMVAGFVHEIKNPLFTVLNYLELLPLKADDPKYREEVINIIKNELGSVQNLINDLLNYARPQNSQKTNVSLEDVILPLLNLLEPQFIAKGITVNKENLKLKVFADPVQLKHVFMNLLLNAIDAIQGKGEIKLRAFELPEKIKIEVIDTGIGIPPQYLSQIFNLFFTSKKDGNGIGLAICQKLIQENNGDILVDSFPGRGTTFTIFLPKAGDLDVQAE</sequence>
<feature type="domain" description="Histidine kinase" evidence="11">
    <location>
        <begin position="434"/>
        <end position="639"/>
    </location>
</feature>
<dbReference type="PROSITE" id="PS50112">
    <property type="entry name" value="PAS"/>
    <property type="match status" value="1"/>
</dbReference>
<evidence type="ECO:0000313" key="13">
    <source>
        <dbReference type="EMBL" id="GAV21821.1"/>
    </source>
</evidence>
<dbReference type="InterPro" id="IPR001320">
    <property type="entry name" value="Iontro_rcpt_C"/>
</dbReference>
<dbReference type="SMART" id="SM00062">
    <property type="entry name" value="PBPb"/>
    <property type="match status" value="1"/>
</dbReference>
<dbReference type="InterPro" id="IPR000014">
    <property type="entry name" value="PAS"/>
</dbReference>
<keyword evidence="9" id="KW-0472">Membrane</keyword>
<dbReference type="GO" id="GO:0015276">
    <property type="term" value="F:ligand-gated monoatomic ion channel activity"/>
    <property type="evidence" value="ECO:0007669"/>
    <property type="project" value="InterPro"/>
</dbReference>
<organism evidence="13 14">
    <name type="scientific">Carboxydothermus pertinax</name>
    <dbReference type="NCBI Taxonomy" id="870242"/>
    <lineage>
        <taxon>Bacteria</taxon>
        <taxon>Bacillati</taxon>
        <taxon>Bacillota</taxon>
        <taxon>Clostridia</taxon>
        <taxon>Thermoanaerobacterales</taxon>
        <taxon>Thermoanaerobacteraceae</taxon>
        <taxon>Carboxydothermus</taxon>
    </lineage>
</organism>
<evidence type="ECO:0000256" key="7">
    <source>
        <dbReference type="ARBA" id="ARBA00022840"/>
    </source>
</evidence>
<dbReference type="InterPro" id="IPR036097">
    <property type="entry name" value="HisK_dim/P_sf"/>
</dbReference>
<reference evidence="14" key="1">
    <citation type="submission" date="2016-12" db="EMBL/GenBank/DDBJ databases">
        <title>Draft Genome Sequences od Carboxydothermus pertinax and islandicus, Hydrogenogenic Carboxydotrophic Bacteria.</title>
        <authorList>
            <person name="Fukuyama Y."/>
            <person name="Ohmae K."/>
            <person name="Yoneda Y."/>
            <person name="Yoshida T."/>
            <person name="Sako Y."/>
        </authorList>
    </citation>
    <scope>NUCLEOTIDE SEQUENCE [LARGE SCALE GENOMIC DNA]</scope>
    <source>
        <strain evidence="14">Ug1</strain>
    </source>
</reference>
<feature type="signal peptide" evidence="10">
    <location>
        <begin position="1"/>
        <end position="22"/>
    </location>
</feature>
<dbReference type="EMBL" id="BDJK01000006">
    <property type="protein sequence ID" value="GAV21821.1"/>
    <property type="molecule type" value="Genomic_DNA"/>
</dbReference>
<dbReference type="SUPFAM" id="SSF55874">
    <property type="entry name" value="ATPase domain of HSP90 chaperone/DNA topoisomerase II/histidine kinase"/>
    <property type="match status" value="1"/>
</dbReference>
<dbReference type="CDD" id="cd13704">
    <property type="entry name" value="PBP2_HisK"/>
    <property type="match status" value="1"/>
</dbReference>
<dbReference type="Proteomes" id="UP000187485">
    <property type="component" value="Unassembled WGS sequence"/>
</dbReference>
<dbReference type="SUPFAM" id="SSF55785">
    <property type="entry name" value="PYP-like sensor domain (PAS domain)"/>
    <property type="match status" value="1"/>
</dbReference>
<dbReference type="SMART" id="SM00388">
    <property type="entry name" value="HisKA"/>
    <property type="match status" value="1"/>
</dbReference>
<dbReference type="RefSeq" id="WP_075858272.1">
    <property type="nucleotide sequence ID" value="NZ_BDJK01000006.1"/>
</dbReference>
<dbReference type="SMART" id="SM00079">
    <property type="entry name" value="PBPe"/>
    <property type="match status" value="1"/>
</dbReference>
<dbReference type="Pfam" id="PF00497">
    <property type="entry name" value="SBP_bac_3"/>
    <property type="match status" value="1"/>
</dbReference>
<evidence type="ECO:0000256" key="8">
    <source>
        <dbReference type="ARBA" id="ARBA00023012"/>
    </source>
</evidence>
<keyword evidence="9" id="KW-0812">Transmembrane</keyword>